<evidence type="ECO:0000313" key="1">
    <source>
        <dbReference type="EMBL" id="KAH9324378.1"/>
    </source>
</evidence>
<gene>
    <name evidence="1" type="ORF">KI387_004556</name>
</gene>
<evidence type="ECO:0000313" key="2">
    <source>
        <dbReference type="Proteomes" id="UP000824469"/>
    </source>
</evidence>
<reference evidence="1 2" key="1">
    <citation type="journal article" date="2021" name="Nat. Plants">
        <title>The Taxus genome provides insights into paclitaxel biosynthesis.</title>
        <authorList>
            <person name="Xiong X."/>
            <person name="Gou J."/>
            <person name="Liao Q."/>
            <person name="Li Y."/>
            <person name="Zhou Q."/>
            <person name="Bi G."/>
            <person name="Li C."/>
            <person name="Du R."/>
            <person name="Wang X."/>
            <person name="Sun T."/>
            <person name="Guo L."/>
            <person name="Liang H."/>
            <person name="Lu P."/>
            <person name="Wu Y."/>
            <person name="Zhang Z."/>
            <person name="Ro D.K."/>
            <person name="Shang Y."/>
            <person name="Huang S."/>
            <person name="Yan J."/>
        </authorList>
    </citation>
    <scope>NUCLEOTIDE SEQUENCE [LARGE SCALE GENOMIC DNA]</scope>
    <source>
        <strain evidence="1">Ta-2019</strain>
    </source>
</reference>
<sequence length="72" mass="7578">IGGKNDVGDGQGVRCEVNLVVTKDHDEVHYCNFGLLWVGGCLDKIDGWGPMIDGSCEGDRGVVGEASVCGLR</sequence>
<keyword evidence="2" id="KW-1185">Reference proteome</keyword>
<feature type="non-terminal residue" evidence="1">
    <location>
        <position position="72"/>
    </location>
</feature>
<proteinExistence type="predicted"/>
<dbReference type="Proteomes" id="UP000824469">
    <property type="component" value="Unassembled WGS sequence"/>
</dbReference>
<accession>A0AA38LGR9</accession>
<name>A0AA38LGR9_TAXCH</name>
<comment type="caution">
    <text evidence="1">The sequence shown here is derived from an EMBL/GenBank/DDBJ whole genome shotgun (WGS) entry which is preliminary data.</text>
</comment>
<dbReference type="AlphaFoldDB" id="A0AA38LGR9"/>
<feature type="non-terminal residue" evidence="1">
    <location>
        <position position="1"/>
    </location>
</feature>
<dbReference type="EMBL" id="JAHRHJ020000002">
    <property type="protein sequence ID" value="KAH9324378.1"/>
    <property type="molecule type" value="Genomic_DNA"/>
</dbReference>
<protein>
    <submittedName>
        <fullName evidence="1">Uncharacterized protein</fullName>
    </submittedName>
</protein>
<organism evidence="1 2">
    <name type="scientific">Taxus chinensis</name>
    <name type="common">Chinese yew</name>
    <name type="synonym">Taxus wallichiana var. chinensis</name>
    <dbReference type="NCBI Taxonomy" id="29808"/>
    <lineage>
        <taxon>Eukaryota</taxon>
        <taxon>Viridiplantae</taxon>
        <taxon>Streptophyta</taxon>
        <taxon>Embryophyta</taxon>
        <taxon>Tracheophyta</taxon>
        <taxon>Spermatophyta</taxon>
        <taxon>Pinopsida</taxon>
        <taxon>Pinidae</taxon>
        <taxon>Conifers II</taxon>
        <taxon>Cupressales</taxon>
        <taxon>Taxaceae</taxon>
        <taxon>Taxus</taxon>
    </lineage>
</organism>